<dbReference type="Gene3D" id="1.10.10.10">
    <property type="entry name" value="Winged helix-like DNA-binding domain superfamily/Winged helix DNA-binding domain"/>
    <property type="match status" value="1"/>
</dbReference>
<dbReference type="SMART" id="SM00862">
    <property type="entry name" value="Trans_reg_C"/>
    <property type="match status" value="1"/>
</dbReference>
<dbReference type="GO" id="GO:0032993">
    <property type="term" value="C:protein-DNA complex"/>
    <property type="evidence" value="ECO:0007669"/>
    <property type="project" value="TreeGrafter"/>
</dbReference>
<reference evidence="10 11" key="1">
    <citation type="submission" date="2015-11" db="EMBL/GenBank/DDBJ databases">
        <title>Draft genome of Sulfurovum riftiae 1812E, a member of the Epsilonproteobacteria isolated from the tube of the deep-sea hydrothermal vent tubewom Riftia pachyptila.</title>
        <authorList>
            <person name="Vetriani C."/>
            <person name="Giovannelli D."/>
        </authorList>
    </citation>
    <scope>NUCLEOTIDE SEQUENCE [LARGE SCALE GENOMIC DNA]</scope>
    <source>
        <strain evidence="10 11">1812E</strain>
    </source>
</reference>
<evidence type="ECO:0000313" key="11">
    <source>
        <dbReference type="Proteomes" id="UP000075359"/>
    </source>
</evidence>
<keyword evidence="2" id="KW-0902">Two-component regulatory system</keyword>
<dbReference type="GO" id="GO:0000156">
    <property type="term" value="F:phosphorelay response regulator activity"/>
    <property type="evidence" value="ECO:0007669"/>
    <property type="project" value="TreeGrafter"/>
</dbReference>
<dbReference type="STRING" id="1630136.AS592_03365"/>
<evidence type="ECO:0000259" key="9">
    <source>
        <dbReference type="PROSITE" id="PS51755"/>
    </source>
</evidence>
<dbReference type="Proteomes" id="UP000075359">
    <property type="component" value="Unassembled WGS sequence"/>
</dbReference>
<evidence type="ECO:0000256" key="7">
    <source>
        <dbReference type="PROSITE-ProRule" id="PRU01091"/>
    </source>
</evidence>
<keyword evidence="1 6" id="KW-0597">Phosphoprotein</keyword>
<dbReference type="SUPFAM" id="SSF52172">
    <property type="entry name" value="CheY-like"/>
    <property type="match status" value="1"/>
</dbReference>
<dbReference type="OrthoDB" id="8912111at2"/>
<dbReference type="GO" id="GO:0005829">
    <property type="term" value="C:cytosol"/>
    <property type="evidence" value="ECO:0007669"/>
    <property type="project" value="TreeGrafter"/>
</dbReference>
<evidence type="ECO:0000259" key="8">
    <source>
        <dbReference type="PROSITE" id="PS50110"/>
    </source>
</evidence>
<evidence type="ECO:0008006" key="12">
    <source>
        <dbReference type="Google" id="ProtNLM"/>
    </source>
</evidence>
<organism evidence="10 11">
    <name type="scientific">Sulfurovum riftiae</name>
    <dbReference type="NCBI Taxonomy" id="1630136"/>
    <lineage>
        <taxon>Bacteria</taxon>
        <taxon>Pseudomonadati</taxon>
        <taxon>Campylobacterota</taxon>
        <taxon>Epsilonproteobacteria</taxon>
        <taxon>Campylobacterales</taxon>
        <taxon>Sulfurovaceae</taxon>
        <taxon>Sulfurovum</taxon>
    </lineage>
</organism>
<feature type="domain" description="Response regulatory" evidence="8">
    <location>
        <begin position="4"/>
        <end position="118"/>
    </location>
</feature>
<accession>A0A151CE42</accession>
<dbReference type="GO" id="GO:0006355">
    <property type="term" value="P:regulation of DNA-templated transcription"/>
    <property type="evidence" value="ECO:0007669"/>
    <property type="project" value="InterPro"/>
</dbReference>
<feature type="modified residue" description="4-aspartylphosphate" evidence="6">
    <location>
        <position position="53"/>
    </location>
</feature>
<dbReference type="PROSITE" id="PS51755">
    <property type="entry name" value="OMPR_PHOB"/>
    <property type="match status" value="1"/>
</dbReference>
<dbReference type="InterPro" id="IPR036388">
    <property type="entry name" value="WH-like_DNA-bd_sf"/>
</dbReference>
<dbReference type="EMBL" id="LNKT01000067">
    <property type="protein sequence ID" value="KYJ85791.1"/>
    <property type="molecule type" value="Genomic_DNA"/>
</dbReference>
<comment type="caution">
    <text evidence="10">The sequence shown here is derived from an EMBL/GenBank/DDBJ whole genome shotgun (WGS) entry which is preliminary data.</text>
</comment>
<dbReference type="InterPro" id="IPR016032">
    <property type="entry name" value="Sig_transdc_resp-reg_C-effctor"/>
</dbReference>
<feature type="DNA-binding region" description="OmpR/PhoB-type" evidence="7">
    <location>
        <begin position="126"/>
        <end position="221"/>
    </location>
</feature>
<keyword evidence="5" id="KW-0804">Transcription</keyword>
<name>A0A151CE42_9BACT</name>
<dbReference type="InterPro" id="IPR001867">
    <property type="entry name" value="OmpR/PhoB-type_DNA-bd"/>
</dbReference>
<evidence type="ECO:0000256" key="3">
    <source>
        <dbReference type="ARBA" id="ARBA00023015"/>
    </source>
</evidence>
<evidence type="ECO:0000256" key="5">
    <source>
        <dbReference type="ARBA" id="ARBA00023163"/>
    </source>
</evidence>
<dbReference type="SUPFAM" id="SSF46894">
    <property type="entry name" value="C-terminal effector domain of the bipartite response regulators"/>
    <property type="match status" value="1"/>
</dbReference>
<keyword evidence="3" id="KW-0805">Transcription regulation</keyword>
<dbReference type="SMART" id="SM00448">
    <property type="entry name" value="REC"/>
    <property type="match status" value="1"/>
</dbReference>
<proteinExistence type="predicted"/>
<dbReference type="GO" id="GO:0000976">
    <property type="term" value="F:transcription cis-regulatory region binding"/>
    <property type="evidence" value="ECO:0007669"/>
    <property type="project" value="TreeGrafter"/>
</dbReference>
<gene>
    <name evidence="10" type="ORF">AS592_03365</name>
</gene>
<dbReference type="PANTHER" id="PTHR48111">
    <property type="entry name" value="REGULATOR OF RPOS"/>
    <property type="match status" value="1"/>
</dbReference>
<dbReference type="Pfam" id="PF00072">
    <property type="entry name" value="Response_reg"/>
    <property type="match status" value="1"/>
</dbReference>
<dbReference type="RefSeq" id="WP_067332242.1">
    <property type="nucleotide sequence ID" value="NZ_LNKT01000067.1"/>
</dbReference>
<evidence type="ECO:0000256" key="1">
    <source>
        <dbReference type="ARBA" id="ARBA00022553"/>
    </source>
</evidence>
<dbReference type="InterPro" id="IPR011006">
    <property type="entry name" value="CheY-like_superfamily"/>
</dbReference>
<evidence type="ECO:0000256" key="4">
    <source>
        <dbReference type="ARBA" id="ARBA00023125"/>
    </source>
</evidence>
<evidence type="ECO:0000313" key="10">
    <source>
        <dbReference type="EMBL" id="KYJ85791.1"/>
    </source>
</evidence>
<dbReference type="InterPro" id="IPR039420">
    <property type="entry name" value="WalR-like"/>
</dbReference>
<feature type="domain" description="OmpR/PhoB-type" evidence="9">
    <location>
        <begin position="126"/>
        <end position="221"/>
    </location>
</feature>
<dbReference type="PANTHER" id="PTHR48111:SF21">
    <property type="entry name" value="DNA-BINDING DUAL MASTER TRANSCRIPTIONAL REGULATOR RPAA"/>
    <property type="match status" value="1"/>
</dbReference>
<dbReference type="CDD" id="cd00383">
    <property type="entry name" value="trans_reg_C"/>
    <property type="match status" value="1"/>
</dbReference>
<dbReference type="Pfam" id="PF00486">
    <property type="entry name" value="Trans_reg_C"/>
    <property type="match status" value="1"/>
</dbReference>
<keyword evidence="4 7" id="KW-0238">DNA-binding</keyword>
<keyword evidence="11" id="KW-1185">Reference proteome</keyword>
<dbReference type="Gene3D" id="3.40.50.2300">
    <property type="match status" value="1"/>
</dbReference>
<dbReference type="AlphaFoldDB" id="A0A151CE42"/>
<dbReference type="InterPro" id="IPR001789">
    <property type="entry name" value="Sig_transdc_resp-reg_receiver"/>
</dbReference>
<dbReference type="PROSITE" id="PS50110">
    <property type="entry name" value="RESPONSE_REGULATORY"/>
    <property type="match status" value="1"/>
</dbReference>
<sequence length="221" mass="25639">MQRKILLLEDDLQLNDTIKQFLEHHHYTVLPSYDGHQAKEILYETDIDLILLDIKVPLQNGFDLLSELRKEGDETPAIFITSLHGVDDVSKGFNAGCDDYIRKPFALKELLVRIEAQLRKRYGSRENHIDIGNRLCYYPKEFRLTRDGKTIPLKNKEARLLSLLLEYPDKLVSYDKINAALWDFDEEPSAGSLRTYIKTLRSHLGKESIETVKNIGYRFVS</sequence>
<evidence type="ECO:0000256" key="6">
    <source>
        <dbReference type="PROSITE-ProRule" id="PRU00169"/>
    </source>
</evidence>
<evidence type="ECO:0000256" key="2">
    <source>
        <dbReference type="ARBA" id="ARBA00023012"/>
    </source>
</evidence>
<protein>
    <recommendedName>
        <fullName evidence="12">Two-component system response regulator</fullName>
    </recommendedName>
</protein>